<feature type="compositionally biased region" description="Polar residues" evidence="1">
    <location>
        <begin position="65"/>
        <end position="85"/>
    </location>
</feature>
<name>A0A1Y1Z9U4_9PLEO</name>
<gene>
    <name evidence="2" type="ORF">BCR34DRAFT_29627</name>
</gene>
<sequence>MQLMVKKASKSSTGTAGLQEDLDESRSMHKILGSALNRRNIPPPAQFPPHLTTEQARSAAKKLFRSSTETTGSVNTHPSASTHQSFGRLAFRLGIQPSTRLSPSLSTQPAEEQQHSSRTRHSRVHFGQDTYRSISPRSPQPPSPSIITFRIQTPNPNPDPPQQLPSRTSSSRPQNPPSPSSSPKHVKPGTPPSTPLES</sequence>
<keyword evidence="3" id="KW-1185">Reference proteome</keyword>
<dbReference type="AlphaFoldDB" id="A0A1Y1Z9U4"/>
<feature type="compositionally biased region" description="Polar residues" evidence="1">
    <location>
        <begin position="96"/>
        <end position="111"/>
    </location>
</feature>
<dbReference type="Proteomes" id="UP000193144">
    <property type="component" value="Unassembled WGS sequence"/>
</dbReference>
<comment type="caution">
    <text evidence="2">The sequence shown here is derived from an EMBL/GenBank/DDBJ whole genome shotgun (WGS) entry which is preliminary data.</text>
</comment>
<evidence type="ECO:0000256" key="1">
    <source>
        <dbReference type="SAM" id="MobiDB-lite"/>
    </source>
</evidence>
<proteinExistence type="predicted"/>
<protein>
    <submittedName>
        <fullName evidence="2">Uncharacterized protein</fullName>
    </submittedName>
</protein>
<reference evidence="2 3" key="1">
    <citation type="submission" date="2016-07" db="EMBL/GenBank/DDBJ databases">
        <title>Pervasive Adenine N6-methylation of Active Genes in Fungi.</title>
        <authorList>
            <consortium name="DOE Joint Genome Institute"/>
            <person name="Mondo S.J."/>
            <person name="Dannebaum R.O."/>
            <person name="Kuo R.C."/>
            <person name="Labutti K."/>
            <person name="Haridas S."/>
            <person name="Kuo A."/>
            <person name="Salamov A."/>
            <person name="Ahrendt S.R."/>
            <person name="Lipzen A."/>
            <person name="Sullivan W."/>
            <person name="Andreopoulos W.B."/>
            <person name="Clum A."/>
            <person name="Lindquist E."/>
            <person name="Daum C."/>
            <person name="Ramamoorthy G.K."/>
            <person name="Gryganskyi A."/>
            <person name="Culley D."/>
            <person name="Magnuson J.K."/>
            <person name="James T.Y."/>
            <person name="O'Malley M.A."/>
            <person name="Stajich J.E."/>
            <person name="Spatafora J.W."/>
            <person name="Visel A."/>
            <person name="Grigoriev I.V."/>
        </authorList>
    </citation>
    <scope>NUCLEOTIDE SEQUENCE [LARGE SCALE GENOMIC DNA]</scope>
    <source>
        <strain evidence="2 3">CBS 115471</strain>
    </source>
</reference>
<feature type="compositionally biased region" description="Pro residues" evidence="1">
    <location>
        <begin position="189"/>
        <end position="198"/>
    </location>
</feature>
<evidence type="ECO:0000313" key="2">
    <source>
        <dbReference type="EMBL" id="ORY07029.1"/>
    </source>
</evidence>
<evidence type="ECO:0000313" key="3">
    <source>
        <dbReference type="Proteomes" id="UP000193144"/>
    </source>
</evidence>
<dbReference type="EMBL" id="MCFA01000112">
    <property type="protein sequence ID" value="ORY07029.1"/>
    <property type="molecule type" value="Genomic_DNA"/>
</dbReference>
<organism evidence="2 3">
    <name type="scientific">Clohesyomyces aquaticus</name>
    <dbReference type="NCBI Taxonomy" id="1231657"/>
    <lineage>
        <taxon>Eukaryota</taxon>
        <taxon>Fungi</taxon>
        <taxon>Dikarya</taxon>
        <taxon>Ascomycota</taxon>
        <taxon>Pezizomycotina</taxon>
        <taxon>Dothideomycetes</taxon>
        <taxon>Pleosporomycetidae</taxon>
        <taxon>Pleosporales</taxon>
        <taxon>Lindgomycetaceae</taxon>
        <taxon>Clohesyomyces</taxon>
    </lineage>
</organism>
<feature type="region of interest" description="Disordered" evidence="1">
    <location>
        <begin position="1"/>
        <end position="198"/>
    </location>
</feature>
<feature type="compositionally biased region" description="Low complexity" evidence="1">
    <location>
        <begin position="164"/>
        <end position="173"/>
    </location>
</feature>
<accession>A0A1Y1Z9U4</accession>